<gene>
    <name evidence="1" type="ORF">E2C01_019515</name>
</gene>
<proteinExistence type="predicted"/>
<protein>
    <submittedName>
        <fullName evidence="1">Uncharacterized protein</fullName>
    </submittedName>
</protein>
<evidence type="ECO:0000313" key="2">
    <source>
        <dbReference type="Proteomes" id="UP000324222"/>
    </source>
</evidence>
<organism evidence="1 2">
    <name type="scientific">Portunus trituberculatus</name>
    <name type="common">Swimming crab</name>
    <name type="synonym">Neptunus trituberculatus</name>
    <dbReference type="NCBI Taxonomy" id="210409"/>
    <lineage>
        <taxon>Eukaryota</taxon>
        <taxon>Metazoa</taxon>
        <taxon>Ecdysozoa</taxon>
        <taxon>Arthropoda</taxon>
        <taxon>Crustacea</taxon>
        <taxon>Multicrustacea</taxon>
        <taxon>Malacostraca</taxon>
        <taxon>Eumalacostraca</taxon>
        <taxon>Eucarida</taxon>
        <taxon>Decapoda</taxon>
        <taxon>Pleocyemata</taxon>
        <taxon>Brachyura</taxon>
        <taxon>Eubrachyura</taxon>
        <taxon>Portunoidea</taxon>
        <taxon>Portunidae</taxon>
        <taxon>Portuninae</taxon>
        <taxon>Portunus</taxon>
    </lineage>
</organism>
<reference evidence="1 2" key="1">
    <citation type="submission" date="2019-05" db="EMBL/GenBank/DDBJ databases">
        <title>Another draft genome of Portunus trituberculatus and its Hox gene families provides insights of decapod evolution.</title>
        <authorList>
            <person name="Jeong J.-H."/>
            <person name="Song I."/>
            <person name="Kim S."/>
            <person name="Choi T."/>
            <person name="Kim D."/>
            <person name="Ryu S."/>
            <person name="Kim W."/>
        </authorList>
    </citation>
    <scope>NUCLEOTIDE SEQUENCE [LARGE SCALE GENOMIC DNA]</scope>
    <source>
        <tissue evidence="1">Muscle</tissue>
    </source>
</reference>
<name>A0A5B7DXF4_PORTR</name>
<sequence>MAVRCIQQLLSLDRGNLCSSYFSATPLVGEIYSGPGERPGRRSVEIQGDVCGMTFQTATVQVSYKCYGIFASETSWTTTSPMPRGRKQEIQTLSWGIGTNGLTSTSSFLQQRWCFEGHPLAPVLLMAPYWPAQA</sequence>
<accession>A0A5B7DXF4</accession>
<dbReference type="Proteomes" id="UP000324222">
    <property type="component" value="Unassembled WGS sequence"/>
</dbReference>
<dbReference type="AlphaFoldDB" id="A0A5B7DXF4"/>
<evidence type="ECO:0000313" key="1">
    <source>
        <dbReference type="EMBL" id="MPC26381.1"/>
    </source>
</evidence>
<comment type="caution">
    <text evidence="1">The sequence shown here is derived from an EMBL/GenBank/DDBJ whole genome shotgun (WGS) entry which is preliminary data.</text>
</comment>
<dbReference type="EMBL" id="VSRR010001592">
    <property type="protein sequence ID" value="MPC26381.1"/>
    <property type="molecule type" value="Genomic_DNA"/>
</dbReference>
<keyword evidence="2" id="KW-1185">Reference proteome</keyword>